<evidence type="ECO:0000256" key="4">
    <source>
        <dbReference type="ARBA" id="ARBA00022824"/>
    </source>
</evidence>
<dbReference type="PROSITE" id="PS51715">
    <property type="entry name" value="G_GB1_RHD3"/>
    <property type="match status" value="1"/>
</dbReference>
<dbReference type="Pfam" id="PF05879">
    <property type="entry name" value="RHD3_GTPase"/>
    <property type="match status" value="1"/>
</dbReference>
<evidence type="ECO:0000256" key="7">
    <source>
        <dbReference type="ARBA" id="ARBA00023136"/>
    </source>
</evidence>
<dbReference type="GO" id="GO:0005525">
    <property type="term" value="F:GTP binding"/>
    <property type="evidence" value="ECO:0007669"/>
    <property type="project" value="UniProtKB-KW"/>
</dbReference>
<dbReference type="Proteomes" id="UP000325577">
    <property type="component" value="Linkage Group LG12"/>
</dbReference>
<dbReference type="PANTHER" id="PTHR45923:SF2">
    <property type="entry name" value="PROTEIN SEY1"/>
    <property type="match status" value="1"/>
</dbReference>
<proteinExistence type="inferred from homology"/>
<dbReference type="SUPFAM" id="SSF52540">
    <property type="entry name" value="P-loop containing nucleoside triphosphate hydrolases"/>
    <property type="match status" value="1"/>
</dbReference>
<feature type="transmembrane region" description="Helical" evidence="9">
    <location>
        <begin position="697"/>
        <end position="719"/>
    </location>
</feature>
<evidence type="ECO:0000256" key="9">
    <source>
        <dbReference type="SAM" id="Phobius"/>
    </source>
</evidence>
<organism evidence="11 12">
    <name type="scientific">Nyssa sinensis</name>
    <dbReference type="NCBI Taxonomy" id="561372"/>
    <lineage>
        <taxon>Eukaryota</taxon>
        <taxon>Viridiplantae</taxon>
        <taxon>Streptophyta</taxon>
        <taxon>Embryophyta</taxon>
        <taxon>Tracheophyta</taxon>
        <taxon>Spermatophyta</taxon>
        <taxon>Magnoliopsida</taxon>
        <taxon>eudicotyledons</taxon>
        <taxon>Gunneridae</taxon>
        <taxon>Pentapetalae</taxon>
        <taxon>asterids</taxon>
        <taxon>Cornales</taxon>
        <taxon>Nyssaceae</taxon>
        <taxon>Nyssa</taxon>
    </lineage>
</organism>
<dbReference type="InterPro" id="IPR008803">
    <property type="entry name" value="RHD3/Sey1"/>
</dbReference>
<protein>
    <recommendedName>
        <fullName evidence="10">GB1/RHD3-type G domain-containing protein</fullName>
    </recommendedName>
</protein>
<dbReference type="GO" id="GO:0016320">
    <property type="term" value="P:endoplasmic reticulum membrane fusion"/>
    <property type="evidence" value="ECO:0007669"/>
    <property type="project" value="TreeGrafter"/>
</dbReference>
<evidence type="ECO:0000313" key="12">
    <source>
        <dbReference type="Proteomes" id="UP000325577"/>
    </source>
</evidence>
<dbReference type="CDD" id="cd01851">
    <property type="entry name" value="GBP"/>
    <property type="match status" value="1"/>
</dbReference>
<accession>A0A5J5BKG3</accession>
<dbReference type="Pfam" id="PF20428">
    <property type="entry name" value="Sey1_3HB"/>
    <property type="match status" value="1"/>
</dbReference>
<dbReference type="InterPro" id="IPR027417">
    <property type="entry name" value="P-loop_NTPase"/>
</dbReference>
<keyword evidence="6" id="KW-0342">GTP-binding</keyword>
<keyword evidence="2" id="KW-0547">Nucleotide-binding</keyword>
<evidence type="ECO:0000259" key="10">
    <source>
        <dbReference type="PROSITE" id="PS51715"/>
    </source>
</evidence>
<evidence type="ECO:0000256" key="2">
    <source>
        <dbReference type="ARBA" id="ARBA00022741"/>
    </source>
</evidence>
<comment type="similarity">
    <text evidence="8">Belongs to the TRAFAC class dynamin-like GTPase superfamily. GB1/RHD3 GTPase family.</text>
</comment>
<evidence type="ECO:0000256" key="3">
    <source>
        <dbReference type="ARBA" id="ARBA00022801"/>
    </source>
</evidence>
<dbReference type="PANTHER" id="PTHR45923">
    <property type="entry name" value="PROTEIN SEY1"/>
    <property type="match status" value="1"/>
</dbReference>
<name>A0A5J5BKG3_9ASTE</name>
<feature type="domain" description="GB1/RHD3-type G" evidence="10">
    <location>
        <begin position="38"/>
        <end position="284"/>
    </location>
</feature>
<keyword evidence="5 9" id="KW-1133">Transmembrane helix</keyword>
<keyword evidence="12" id="KW-1185">Reference proteome</keyword>
<evidence type="ECO:0000313" key="11">
    <source>
        <dbReference type="EMBL" id="KAA8542740.1"/>
    </source>
</evidence>
<keyword evidence="1 9" id="KW-0812">Transmembrane</keyword>
<dbReference type="InterPro" id="IPR030386">
    <property type="entry name" value="G_GB1_RHD3_dom"/>
</dbReference>
<dbReference type="GO" id="GO:0005783">
    <property type="term" value="C:endoplasmic reticulum"/>
    <property type="evidence" value="ECO:0007669"/>
    <property type="project" value="TreeGrafter"/>
</dbReference>
<dbReference type="Gene3D" id="3.40.50.300">
    <property type="entry name" value="P-loop containing nucleotide triphosphate hydrolases"/>
    <property type="match status" value="1"/>
</dbReference>
<dbReference type="GO" id="GO:0003924">
    <property type="term" value="F:GTPase activity"/>
    <property type="evidence" value="ECO:0007669"/>
    <property type="project" value="TreeGrafter"/>
</dbReference>
<dbReference type="EMBL" id="CM018035">
    <property type="protein sequence ID" value="KAA8542740.1"/>
    <property type="molecule type" value="Genomic_DNA"/>
</dbReference>
<dbReference type="OrthoDB" id="1597724at2759"/>
<keyword evidence="3" id="KW-0378">Hydrolase</keyword>
<evidence type="ECO:0000256" key="1">
    <source>
        <dbReference type="ARBA" id="ARBA00022692"/>
    </source>
</evidence>
<gene>
    <name evidence="11" type="ORF">F0562_023892</name>
</gene>
<reference evidence="11 12" key="1">
    <citation type="submission" date="2019-09" db="EMBL/GenBank/DDBJ databases">
        <title>A chromosome-level genome assembly of the Chinese tupelo Nyssa sinensis.</title>
        <authorList>
            <person name="Yang X."/>
            <person name="Kang M."/>
            <person name="Yang Y."/>
            <person name="Xiong H."/>
            <person name="Wang M."/>
            <person name="Zhang Z."/>
            <person name="Wang Z."/>
            <person name="Wu H."/>
            <person name="Ma T."/>
            <person name="Liu J."/>
            <person name="Xi Z."/>
        </authorList>
    </citation>
    <scope>NUCLEOTIDE SEQUENCE [LARGE SCALE GENOMIC DNA]</scope>
    <source>
        <strain evidence="11">J267</strain>
        <tissue evidence="11">Leaf</tissue>
    </source>
</reference>
<sequence>MDKSNGCCSFRLIDEYGTFNYEGVEKFMKRVKPAISDERRYAFVSIIGAQSSGKSTLLNHLFGTNFKEMVALEGRSRTTCGVWLAKSPLIELCTFVMDLEGTDGNEREEDDKFDKWSALFALAVSHVVLLNLWANDIGRMHAANKPLLKIVFQVMRRIFGPRKTTLMFVIRDKTMTPLHLLQRDLMKDITKIWDSIPNPQPEAKVLSDFFNVEIVGLPHYEYQKQEFKTQVADLRRRFINSIAPGEIAGDRRDVVPASMLASSLKDIWKLIEDDKELDLPAHAVMVSTVRCEEIVKEKFGSFVAKEDSGQLLKKAEKSPLEPGCGKKLRSIVETCLLEYDKDAAYFLENVRFEKREQLKEKLLKHVQPVVQSMLEHVRNRIIAKFKKDFEKDLAGGKIFNVAARSCFRSCMNEFEKGRADVVVEQSNWDPSMEYDTQLQRDIRAHIDTVRKEKLLGLSKQHAENLGKALSEPVKTQLDIAGDNTWAEIRKLVSCRTESAKSSFSPALSGFNLGKEIKNEMLTKLDKYARDVVACLAKEGAGTVQLRMNDRFGSFYKCDFNQLSSVEDITTIEKKALSASLKVLSVMAAIRLDCKSDNIEKILFDTLMSTNESIVSDDPLAERPWKKVSETLITPAQCKSIWMQFNDDIKHIVKQATFVIELKMKAGENESEFEEIKLQNTLLKDEVKFEKAKNKGTGIAAAILTFLGELGSLFAAIIGLG</sequence>
<evidence type="ECO:0000256" key="6">
    <source>
        <dbReference type="ARBA" id="ARBA00023134"/>
    </source>
</evidence>
<dbReference type="AlphaFoldDB" id="A0A5J5BKG3"/>
<keyword evidence="7 9" id="KW-0472">Membrane</keyword>
<evidence type="ECO:0000256" key="8">
    <source>
        <dbReference type="PROSITE-ProRule" id="PRU01052"/>
    </source>
</evidence>
<evidence type="ECO:0000256" key="5">
    <source>
        <dbReference type="ARBA" id="ARBA00022989"/>
    </source>
</evidence>
<keyword evidence="4" id="KW-0256">Endoplasmic reticulum</keyword>
<dbReference type="InterPro" id="IPR046758">
    <property type="entry name" value="Sey1/RHD3-like_3HB"/>
</dbReference>